<dbReference type="InterPro" id="IPR001164">
    <property type="entry name" value="ArfGAP_dom"/>
</dbReference>
<protein>
    <recommendedName>
        <fullName evidence="4">Arf-GAP domain-containing protein</fullName>
    </recommendedName>
</protein>
<dbReference type="PANTHER" id="PTHR23180:SF399">
    <property type="entry name" value="BLOWN FUSE, ISOFORM A-RELATED"/>
    <property type="match status" value="1"/>
</dbReference>
<evidence type="ECO:0000259" key="4">
    <source>
        <dbReference type="Pfam" id="PF01412"/>
    </source>
</evidence>
<proteinExistence type="predicted"/>
<sequence>MIHVMLSLGNRLVNSIYEANYQQASVVRSLTLDNWEPELIHVMLSLGNRLVNSIYEANYQQASVVCRSSASKIFVSSDNLTESSLQKPCSDSTGEARKMWAQAKWGQRYWAQSSNTFFQSKSNELSHKNFYDEKTGVQTESDNSCVLYRLYLAWLEQTSNELSHTNFYDEKTGVQTESDSSCVLYRLYLAWLEQTVITCSRHRGQLLFKGDNGAGLAALTGSSGKPISIMECWPFSKAKILLG</sequence>
<reference evidence="5" key="1">
    <citation type="submission" date="2018-11" db="EMBL/GenBank/DDBJ databases">
        <authorList>
            <consortium name="Pathogen Informatics"/>
        </authorList>
    </citation>
    <scope>NUCLEOTIDE SEQUENCE</scope>
</reference>
<dbReference type="AlphaFoldDB" id="A0A3S5CQ40"/>
<dbReference type="InterPro" id="IPR045258">
    <property type="entry name" value="ACAP1/2/3-like"/>
</dbReference>
<dbReference type="Proteomes" id="UP000784294">
    <property type="component" value="Unassembled WGS sequence"/>
</dbReference>
<accession>A0A3S5CQ40</accession>
<name>A0A3S5CQ40_9PLAT</name>
<dbReference type="PANTHER" id="PTHR23180">
    <property type="entry name" value="CENTAURIN/ARF"/>
    <property type="match status" value="1"/>
</dbReference>
<evidence type="ECO:0000256" key="1">
    <source>
        <dbReference type="ARBA" id="ARBA00022723"/>
    </source>
</evidence>
<dbReference type="InterPro" id="IPR037278">
    <property type="entry name" value="ARFGAP/RecO"/>
</dbReference>
<keyword evidence="2" id="KW-0863">Zinc-finger</keyword>
<keyword evidence="6" id="KW-1185">Reference proteome</keyword>
<dbReference type="GO" id="GO:0008270">
    <property type="term" value="F:zinc ion binding"/>
    <property type="evidence" value="ECO:0007669"/>
    <property type="project" value="UniProtKB-KW"/>
</dbReference>
<dbReference type="OrthoDB" id="10070851at2759"/>
<evidence type="ECO:0000256" key="2">
    <source>
        <dbReference type="ARBA" id="ARBA00022771"/>
    </source>
</evidence>
<feature type="domain" description="Arf-GAP" evidence="4">
    <location>
        <begin position="23"/>
        <end position="65"/>
    </location>
</feature>
<evidence type="ECO:0000313" key="5">
    <source>
        <dbReference type="EMBL" id="VEL39039.1"/>
    </source>
</evidence>
<comment type="caution">
    <text evidence="5">The sequence shown here is derived from an EMBL/GenBank/DDBJ whole genome shotgun (WGS) entry which is preliminary data.</text>
</comment>
<dbReference type="SUPFAM" id="SSF57863">
    <property type="entry name" value="ArfGap/RecO-like zinc finger"/>
    <property type="match status" value="1"/>
</dbReference>
<dbReference type="Pfam" id="PF01412">
    <property type="entry name" value="ArfGap"/>
    <property type="match status" value="1"/>
</dbReference>
<keyword evidence="1" id="KW-0479">Metal-binding</keyword>
<dbReference type="Gene3D" id="1.10.220.150">
    <property type="entry name" value="Arf GTPase activating protein"/>
    <property type="match status" value="1"/>
</dbReference>
<keyword evidence="3" id="KW-0862">Zinc</keyword>
<dbReference type="GO" id="GO:0005096">
    <property type="term" value="F:GTPase activator activity"/>
    <property type="evidence" value="ECO:0007669"/>
    <property type="project" value="InterPro"/>
</dbReference>
<evidence type="ECO:0000256" key="3">
    <source>
        <dbReference type="ARBA" id="ARBA00022833"/>
    </source>
</evidence>
<organism evidence="5 6">
    <name type="scientific">Protopolystoma xenopodis</name>
    <dbReference type="NCBI Taxonomy" id="117903"/>
    <lineage>
        <taxon>Eukaryota</taxon>
        <taxon>Metazoa</taxon>
        <taxon>Spiralia</taxon>
        <taxon>Lophotrochozoa</taxon>
        <taxon>Platyhelminthes</taxon>
        <taxon>Monogenea</taxon>
        <taxon>Polyopisthocotylea</taxon>
        <taxon>Polystomatidea</taxon>
        <taxon>Polystomatidae</taxon>
        <taxon>Protopolystoma</taxon>
    </lineage>
</organism>
<gene>
    <name evidence="5" type="ORF">PXEA_LOCUS32479</name>
</gene>
<evidence type="ECO:0000313" key="6">
    <source>
        <dbReference type="Proteomes" id="UP000784294"/>
    </source>
</evidence>
<dbReference type="EMBL" id="CAAALY010259883">
    <property type="protein sequence ID" value="VEL39039.1"/>
    <property type="molecule type" value="Genomic_DNA"/>
</dbReference>
<dbReference type="InterPro" id="IPR038508">
    <property type="entry name" value="ArfGAP_dom_sf"/>
</dbReference>